<comment type="similarity">
    <text evidence="12 13">Belongs to the TonB-dependent receptor family.</text>
</comment>
<keyword evidence="2 12" id="KW-0813">Transport</keyword>
<dbReference type="InterPro" id="IPR012910">
    <property type="entry name" value="Plug_dom"/>
</dbReference>
<evidence type="ECO:0000313" key="16">
    <source>
        <dbReference type="EMBL" id="WEJ62677.1"/>
    </source>
</evidence>
<organism evidence="16 17">
    <name type="scientific">Thiomicrorhabdus lithotrophica</name>
    <dbReference type="NCBI Taxonomy" id="2949997"/>
    <lineage>
        <taxon>Bacteria</taxon>
        <taxon>Pseudomonadati</taxon>
        <taxon>Pseudomonadota</taxon>
        <taxon>Gammaproteobacteria</taxon>
        <taxon>Thiotrichales</taxon>
        <taxon>Piscirickettsiaceae</taxon>
        <taxon>Thiomicrorhabdus</taxon>
    </lineage>
</organism>
<evidence type="ECO:0000256" key="9">
    <source>
        <dbReference type="ARBA" id="ARBA00023077"/>
    </source>
</evidence>
<dbReference type="InterPro" id="IPR039426">
    <property type="entry name" value="TonB-dep_rcpt-like"/>
</dbReference>
<evidence type="ECO:0000259" key="15">
    <source>
        <dbReference type="Pfam" id="PF07715"/>
    </source>
</evidence>
<evidence type="ECO:0000256" key="8">
    <source>
        <dbReference type="ARBA" id="ARBA00023065"/>
    </source>
</evidence>
<keyword evidence="6" id="KW-0732">Signal</keyword>
<dbReference type="PANTHER" id="PTHR32552:SF68">
    <property type="entry name" value="FERRICHROME OUTER MEMBRANE TRANSPORTER_PHAGE RECEPTOR"/>
    <property type="match status" value="1"/>
</dbReference>
<keyword evidence="11 12" id="KW-0998">Cell outer membrane</keyword>
<evidence type="ECO:0000256" key="7">
    <source>
        <dbReference type="ARBA" id="ARBA00023004"/>
    </source>
</evidence>
<dbReference type="Gene3D" id="2.170.130.10">
    <property type="entry name" value="TonB-dependent receptor, plug domain"/>
    <property type="match status" value="1"/>
</dbReference>
<evidence type="ECO:0000256" key="1">
    <source>
        <dbReference type="ARBA" id="ARBA00004571"/>
    </source>
</evidence>
<evidence type="ECO:0000256" key="12">
    <source>
        <dbReference type="PROSITE-ProRule" id="PRU01360"/>
    </source>
</evidence>
<keyword evidence="9 13" id="KW-0798">TonB box</keyword>
<evidence type="ECO:0000256" key="4">
    <source>
        <dbReference type="ARBA" id="ARBA00022496"/>
    </source>
</evidence>
<keyword evidence="10 12" id="KW-0472">Membrane</keyword>
<sequence length="707" mass="79643">MHSNKLHLAVLAAIFSTQTSHVIANDSISELDNISITATKIERASKEVPQSVAVIDEQQIERENAMNINDVIDNIPGVQAISKNNGYDSRLIIRGAGLKAPYGVREIMVIRDGVPMTDPDSFTRFDLIDIDDMEGVEIYKGPGSIFASNASGGVVFIKSKSVFDEQQDRVKVGVGSFGSRSMNAKKSITLSENDSLAINFSRRQSDNDWRDWNDFDTTQFSLKHGHMFDDDSVLETEIAYTESNLQLPQSLNASEFEAYKDTGETTNTSSAWRKNGRYSNMLFVNSRYETTMGEYTFKPQVYFTKWGHFHPVTGMINDAQDNQVFGTDLAWNKKHELFGNSAEFLFGLTARTDIRNDGKKYEYADYSTGFGGRISEVLTDDKGTLAQVEDSQNTILGAYIQDSFSPIEKLMVDIGLRYDRVDMSIDGNEYRAYNWSTGVYEDGTGAYSYDETYHLFSPKIGLTYALNDELNIYGLVASSNQAPTESEMQATRTNAPINKELDASTSTNFEIGLKHRSKKWSTDLAVYLTKLNNEIVKVDNGDDDYYENAGETDKKGIELTTAFHINPNWSLGFSGSKTEYRYVDYLSGSDDYSGNSLRFSPDYQYSIFADWKNGPYKARIETTGVGEYYMDDANTEKYSGYSGVSHLTMGYANKGHNINLSIHNLTDERYASEVSKTIRYQGPTKIEDYYYTPGSPRNIMLSYQYKY</sequence>
<keyword evidence="7" id="KW-0408">Iron</keyword>
<dbReference type="InterPro" id="IPR037066">
    <property type="entry name" value="Plug_dom_sf"/>
</dbReference>
<dbReference type="CDD" id="cd01347">
    <property type="entry name" value="ligand_gated_channel"/>
    <property type="match status" value="1"/>
</dbReference>
<dbReference type="Pfam" id="PF07715">
    <property type="entry name" value="Plug"/>
    <property type="match status" value="1"/>
</dbReference>
<protein>
    <submittedName>
        <fullName evidence="16">TonB-dependent receptor</fullName>
    </submittedName>
</protein>
<keyword evidence="8" id="KW-0406">Ion transport</keyword>
<keyword evidence="16" id="KW-0675">Receptor</keyword>
<evidence type="ECO:0000259" key="14">
    <source>
        <dbReference type="Pfam" id="PF00593"/>
    </source>
</evidence>
<dbReference type="InterPro" id="IPR000531">
    <property type="entry name" value="Beta-barrel_TonB"/>
</dbReference>
<dbReference type="Proteomes" id="UP001222275">
    <property type="component" value="Chromosome"/>
</dbReference>
<feature type="domain" description="TonB-dependent receptor plug" evidence="15">
    <location>
        <begin position="46"/>
        <end position="154"/>
    </location>
</feature>
<proteinExistence type="inferred from homology"/>
<dbReference type="Pfam" id="PF00593">
    <property type="entry name" value="TonB_dep_Rec_b-barrel"/>
    <property type="match status" value="1"/>
</dbReference>
<keyword evidence="3 12" id="KW-1134">Transmembrane beta strand</keyword>
<evidence type="ECO:0000256" key="10">
    <source>
        <dbReference type="ARBA" id="ARBA00023136"/>
    </source>
</evidence>
<gene>
    <name evidence="16" type="ORF">NR989_00095</name>
</gene>
<keyword evidence="4" id="KW-0410">Iron transport</keyword>
<evidence type="ECO:0000256" key="11">
    <source>
        <dbReference type="ARBA" id="ARBA00023237"/>
    </source>
</evidence>
<dbReference type="PANTHER" id="PTHR32552">
    <property type="entry name" value="FERRICHROME IRON RECEPTOR-RELATED"/>
    <property type="match status" value="1"/>
</dbReference>
<reference evidence="16 17" key="1">
    <citation type="submission" date="2022-06" db="EMBL/GenBank/DDBJ databases">
        <title>Thiomicrohabdus sp. nov, an obligately chemolithoautotrophic, sulfur-oxidizing bacterium isolated from beach of Guanyin Mountain. Amoy.</title>
        <authorList>
            <person name="Zhu H."/>
        </authorList>
    </citation>
    <scope>NUCLEOTIDE SEQUENCE [LARGE SCALE GENOMIC DNA]</scope>
    <source>
        <strain evidence="16 17">XGS-01</strain>
    </source>
</reference>
<evidence type="ECO:0000256" key="3">
    <source>
        <dbReference type="ARBA" id="ARBA00022452"/>
    </source>
</evidence>
<evidence type="ECO:0000256" key="13">
    <source>
        <dbReference type="RuleBase" id="RU003357"/>
    </source>
</evidence>
<dbReference type="PROSITE" id="PS52016">
    <property type="entry name" value="TONB_DEPENDENT_REC_3"/>
    <property type="match status" value="1"/>
</dbReference>
<comment type="subcellular location">
    <subcellularLocation>
        <location evidence="1 12">Cell outer membrane</location>
        <topology evidence="1 12">Multi-pass membrane protein</topology>
    </subcellularLocation>
</comment>
<dbReference type="EMBL" id="CP102381">
    <property type="protein sequence ID" value="WEJ62677.1"/>
    <property type="molecule type" value="Genomic_DNA"/>
</dbReference>
<dbReference type="RefSeq" id="WP_275594933.1">
    <property type="nucleotide sequence ID" value="NZ_CP102381.1"/>
</dbReference>
<feature type="domain" description="TonB-dependent receptor-like beta-barrel" evidence="14">
    <location>
        <begin position="200"/>
        <end position="665"/>
    </location>
</feature>
<accession>A0ABY8CD33</accession>
<evidence type="ECO:0000256" key="6">
    <source>
        <dbReference type="ARBA" id="ARBA00022729"/>
    </source>
</evidence>
<keyword evidence="17" id="KW-1185">Reference proteome</keyword>
<evidence type="ECO:0000256" key="2">
    <source>
        <dbReference type="ARBA" id="ARBA00022448"/>
    </source>
</evidence>
<evidence type="ECO:0000313" key="17">
    <source>
        <dbReference type="Proteomes" id="UP001222275"/>
    </source>
</evidence>
<dbReference type="InterPro" id="IPR036942">
    <property type="entry name" value="Beta-barrel_TonB_sf"/>
</dbReference>
<name>A0ABY8CD33_9GAMM</name>
<dbReference type="SUPFAM" id="SSF56935">
    <property type="entry name" value="Porins"/>
    <property type="match status" value="1"/>
</dbReference>
<keyword evidence="5 12" id="KW-0812">Transmembrane</keyword>
<dbReference type="Gene3D" id="2.40.170.20">
    <property type="entry name" value="TonB-dependent receptor, beta-barrel domain"/>
    <property type="match status" value="1"/>
</dbReference>
<evidence type="ECO:0000256" key="5">
    <source>
        <dbReference type="ARBA" id="ARBA00022692"/>
    </source>
</evidence>